<feature type="transmembrane region" description="Helical" evidence="1">
    <location>
        <begin position="449"/>
        <end position="466"/>
    </location>
</feature>
<sequence>MWSNIANSHLLNKSFSKDNIKTLPIKLLIALLSTIVSFIVFLYSFEHYSDRFLFLLPLSYAFLIILFPAMWKYSKNNIGMIILNAVIFIRYVISPLFRSLTINEPAIRGILPSSQGIHYGILILIIELFVAFFVIQMFAHKFYKDKTIKKFKPIESKLVLIIFLFIGFSIFSLFPQLLGRYNFFLASGPFSDINLDIPFAGLLIIITDLILIIIAIIIINHFKIKYDKSPKFRYVIFSLLAILPVITIFKGTSRFSVVIPTIAFLVILIKLYPMYKKRIILSIALLAIIVFIVFTFSLDEQRSGETNYSLNHLAHTLDAYMSGPNNMGRVVDLQNNYGVFLTTETLKNDTFNNIALLSSLSDSSNTTTAWFNYMFYNHRLYTDQIVPLSGQSYIHFGVIGTPLLLAITLILMMFFDSKIRYENRIEFTYLYVTAVCNTSMAMMVSFGSIYPFFINIFIPIMLIFYMNRKIRL</sequence>
<keyword evidence="1" id="KW-0812">Transmembrane</keyword>
<protein>
    <submittedName>
        <fullName evidence="2">Uncharacterized protein</fullName>
    </submittedName>
</protein>
<keyword evidence="1" id="KW-1133">Transmembrane helix</keyword>
<keyword evidence="3" id="KW-1185">Reference proteome</keyword>
<feature type="transmembrane region" description="Helical" evidence="1">
    <location>
        <begin position="23"/>
        <end position="45"/>
    </location>
</feature>
<feature type="transmembrane region" description="Helical" evidence="1">
    <location>
        <begin position="197"/>
        <end position="220"/>
    </location>
</feature>
<name>A0A511W6E4_9BACI</name>
<proteinExistence type="predicted"/>
<comment type="caution">
    <text evidence="2">The sequence shown here is derived from an EMBL/GenBank/DDBJ whole genome shotgun (WGS) entry which is preliminary data.</text>
</comment>
<feature type="transmembrane region" description="Helical" evidence="1">
    <location>
        <begin position="279"/>
        <end position="298"/>
    </location>
</feature>
<dbReference type="EMBL" id="BJYA01000017">
    <property type="protein sequence ID" value="GEN46664.1"/>
    <property type="molecule type" value="Genomic_DNA"/>
</dbReference>
<evidence type="ECO:0000313" key="3">
    <source>
        <dbReference type="Proteomes" id="UP000321440"/>
    </source>
</evidence>
<feature type="transmembrane region" description="Helical" evidence="1">
    <location>
        <begin position="427"/>
        <end position="443"/>
    </location>
</feature>
<feature type="transmembrane region" description="Helical" evidence="1">
    <location>
        <begin position="158"/>
        <end position="177"/>
    </location>
</feature>
<keyword evidence="1" id="KW-0472">Membrane</keyword>
<feature type="transmembrane region" description="Helical" evidence="1">
    <location>
        <begin position="393"/>
        <end position="415"/>
    </location>
</feature>
<feature type="transmembrane region" description="Helical" evidence="1">
    <location>
        <begin position="51"/>
        <end position="71"/>
    </location>
</feature>
<gene>
    <name evidence="2" type="ORF">AHA02nite_24400</name>
</gene>
<dbReference type="Proteomes" id="UP000321440">
    <property type="component" value="Unassembled WGS sequence"/>
</dbReference>
<reference evidence="2 3" key="1">
    <citation type="submission" date="2019-07" db="EMBL/GenBank/DDBJ databases">
        <title>Whole genome shotgun sequence of Alkalibacillus haloalkaliphilus NBRC 103110.</title>
        <authorList>
            <person name="Hosoyama A."/>
            <person name="Uohara A."/>
            <person name="Ohji S."/>
            <person name="Ichikawa N."/>
        </authorList>
    </citation>
    <scope>NUCLEOTIDE SEQUENCE [LARGE SCALE GENOMIC DNA]</scope>
    <source>
        <strain evidence="2 3">NBRC 103110</strain>
    </source>
</reference>
<accession>A0A511W6E4</accession>
<feature type="transmembrane region" description="Helical" evidence="1">
    <location>
        <begin position="255"/>
        <end position="272"/>
    </location>
</feature>
<evidence type="ECO:0000256" key="1">
    <source>
        <dbReference type="SAM" id="Phobius"/>
    </source>
</evidence>
<feature type="transmembrane region" description="Helical" evidence="1">
    <location>
        <begin position="232"/>
        <end position="249"/>
    </location>
</feature>
<dbReference type="AlphaFoldDB" id="A0A511W6E4"/>
<organism evidence="2 3">
    <name type="scientific">Alkalibacillus haloalkaliphilus</name>
    <dbReference type="NCBI Taxonomy" id="94136"/>
    <lineage>
        <taxon>Bacteria</taxon>
        <taxon>Bacillati</taxon>
        <taxon>Bacillota</taxon>
        <taxon>Bacilli</taxon>
        <taxon>Bacillales</taxon>
        <taxon>Bacillaceae</taxon>
        <taxon>Alkalibacillus</taxon>
    </lineage>
</organism>
<feature type="transmembrane region" description="Helical" evidence="1">
    <location>
        <begin position="78"/>
        <end position="97"/>
    </location>
</feature>
<feature type="transmembrane region" description="Helical" evidence="1">
    <location>
        <begin position="117"/>
        <end position="138"/>
    </location>
</feature>
<evidence type="ECO:0000313" key="2">
    <source>
        <dbReference type="EMBL" id="GEN46664.1"/>
    </source>
</evidence>
<dbReference type="RefSeq" id="WP_170236093.1">
    <property type="nucleotide sequence ID" value="NZ_BJYA01000017.1"/>
</dbReference>